<evidence type="ECO:0000256" key="4">
    <source>
        <dbReference type="ARBA" id="ARBA00022771"/>
    </source>
</evidence>
<feature type="compositionally biased region" description="Basic and acidic residues" evidence="7">
    <location>
        <begin position="71"/>
        <end position="85"/>
    </location>
</feature>
<reference evidence="11" key="1">
    <citation type="submission" date="2025-08" db="UniProtKB">
        <authorList>
            <consortium name="RefSeq"/>
        </authorList>
    </citation>
    <scope>IDENTIFICATION</scope>
</reference>
<dbReference type="InterPro" id="IPR001909">
    <property type="entry name" value="KRAB"/>
</dbReference>
<gene>
    <name evidence="11" type="primary">LOC117354989</name>
</gene>
<dbReference type="PROSITE" id="PS50157">
    <property type="entry name" value="ZINC_FINGER_C2H2_2"/>
    <property type="match status" value="1"/>
</dbReference>
<keyword evidence="10" id="KW-1185">Reference proteome</keyword>
<dbReference type="InterPro" id="IPR013087">
    <property type="entry name" value="Znf_C2H2_type"/>
</dbReference>
<evidence type="ECO:0000259" key="8">
    <source>
        <dbReference type="PROSITE" id="PS50157"/>
    </source>
</evidence>
<keyword evidence="3" id="KW-0677">Repeat</keyword>
<keyword evidence="4 6" id="KW-0863">Zinc-finger</keyword>
<dbReference type="GO" id="GO:0008270">
    <property type="term" value="F:zinc ion binding"/>
    <property type="evidence" value="ECO:0007669"/>
    <property type="project" value="UniProtKB-KW"/>
</dbReference>
<dbReference type="FunCoup" id="A0A6P8QQE3">
    <property type="interactions" value="27"/>
</dbReference>
<comment type="similarity">
    <text evidence="1">Belongs to the krueppel C2H2-type zinc-finger protein family.</text>
</comment>
<dbReference type="SUPFAM" id="SSF57667">
    <property type="entry name" value="beta-beta-alpha zinc fingers"/>
    <property type="match status" value="1"/>
</dbReference>
<feature type="compositionally biased region" description="Basic and acidic residues" evidence="7">
    <location>
        <begin position="144"/>
        <end position="157"/>
    </location>
</feature>
<dbReference type="CDD" id="cd07765">
    <property type="entry name" value="KRAB_A-box"/>
    <property type="match status" value="1"/>
</dbReference>
<evidence type="ECO:0000313" key="10">
    <source>
        <dbReference type="Proteomes" id="UP000515159"/>
    </source>
</evidence>
<dbReference type="AlphaFoldDB" id="A0A6P8QQE3"/>
<dbReference type="PANTHER" id="PTHR24384:SF218">
    <property type="entry name" value="ZINC FINGER PROTEIN 502"/>
    <property type="match status" value="1"/>
</dbReference>
<feature type="compositionally biased region" description="Polar residues" evidence="7">
    <location>
        <begin position="126"/>
        <end position="137"/>
    </location>
</feature>
<evidence type="ECO:0000256" key="7">
    <source>
        <dbReference type="SAM" id="MobiDB-lite"/>
    </source>
</evidence>
<dbReference type="RefSeq" id="XP_033788836.1">
    <property type="nucleotide sequence ID" value="XM_033932945.1"/>
</dbReference>
<evidence type="ECO:0000256" key="2">
    <source>
        <dbReference type="ARBA" id="ARBA00022723"/>
    </source>
</evidence>
<accession>A0A6P8QQE3</accession>
<evidence type="ECO:0000256" key="1">
    <source>
        <dbReference type="ARBA" id="ARBA00006991"/>
    </source>
</evidence>
<feature type="domain" description="KRAB" evidence="9">
    <location>
        <begin position="11"/>
        <end position="84"/>
    </location>
</feature>
<evidence type="ECO:0000256" key="3">
    <source>
        <dbReference type="ARBA" id="ARBA00022737"/>
    </source>
</evidence>
<dbReference type="PROSITE" id="PS00028">
    <property type="entry name" value="ZINC_FINGER_C2H2_1"/>
    <property type="match status" value="1"/>
</dbReference>
<name>A0A6P8QQE3_GEOSA</name>
<dbReference type="Gene3D" id="6.10.140.140">
    <property type="match status" value="1"/>
</dbReference>
<dbReference type="PANTHER" id="PTHR24384">
    <property type="entry name" value="FINGER PUTATIVE TRANSCRIPTION FACTOR FAMILY-RELATED"/>
    <property type="match status" value="1"/>
</dbReference>
<dbReference type="GO" id="GO:0000981">
    <property type="term" value="F:DNA-binding transcription factor activity, RNA polymerase II-specific"/>
    <property type="evidence" value="ECO:0007669"/>
    <property type="project" value="TreeGrafter"/>
</dbReference>
<dbReference type="Proteomes" id="UP000515159">
    <property type="component" value="Chromosome 2"/>
</dbReference>
<organism evidence="10 11">
    <name type="scientific">Geotrypetes seraphini</name>
    <name type="common">Gaboon caecilian</name>
    <name type="synonym">Caecilia seraphini</name>
    <dbReference type="NCBI Taxonomy" id="260995"/>
    <lineage>
        <taxon>Eukaryota</taxon>
        <taxon>Metazoa</taxon>
        <taxon>Chordata</taxon>
        <taxon>Craniata</taxon>
        <taxon>Vertebrata</taxon>
        <taxon>Euteleostomi</taxon>
        <taxon>Amphibia</taxon>
        <taxon>Gymnophiona</taxon>
        <taxon>Geotrypetes</taxon>
    </lineage>
</organism>
<dbReference type="InterPro" id="IPR036236">
    <property type="entry name" value="Znf_C2H2_sf"/>
</dbReference>
<dbReference type="InterPro" id="IPR050752">
    <property type="entry name" value="C2H2-ZF_domain"/>
</dbReference>
<dbReference type="GO" id="GO:0000978">
    <property type="term" value="F:RNA polymerase II cis-regulatory region sequence-specific DNA binding"/>
    <property type="evidence" value="ECO:0007669"/>
    <property type="project" value="TreeGrafter"/>
</dbReference>
<feature type="region of interest" description="Disordered" evidence="7">
    <location>
        <begin position="126"/>
        <end position="157"/>
    </location>
</feature>
<evidence type="ECO:0000313" key="11">
    <source>
        <dbReference type="RefSeq" id="XP_033788836.1"/>
    </source>
</evidence>
<sequence>MAAGASAQMQVKFEDVAVSFSQEEWEYLNEEQKELYREVMEENYQTLLSLATGSPTFTPKIISHIKHGEEPYIRGEPESEERETGKSSCSADHQIQHKWKREKNQGEEPVEMEQIQTQAENVCENISQGTEKMNTKNYKQKSKKERDPTEVSRDGVRKCERNDRDLSYIPEDQRHLAEGPFQIKNSDKITSKFHHDKRKGKTHKKELHLHKRDHENVKPSTSTECNKSFTQLSHLKMIHTGEKQYTCTECKKRFSWLSHLKRHEMIHAGHKPFTCFLGFHI</sequence>
<evidence type="ECO:0000256" key="5">
    <source>
        <dbReference type="ARBA" id="ARBA00022833"/>
    </source>
</evidence>
<feature type="domain" description="C2H2-type" evidence="8">
    <location>
        <begin position="245"/>
        <end position="272"/>
    </location>
</feature>
<feature type="region of interest" description="Disordered" evidence="7">
    <location>
        <begin position="71"/>
        <end position="108"/>
    </location>
</feature>
<dbReference type="SMART" id="SM00349">
    <property type="entry name" value="KRAB"/>
    <property type="match status" value="1"/>
</dbReference>
<dbReference type="PROSITE" id="PS50805">
    <property type="entry name" value="KRAB"/>
    <property type="match status" value="1"/>
</dbReference>
<proteinExistence type="inferred from homology"/>
<dbReference type="InParanoid" id="A0A6P8QQE3"/>
<dbReference type="Pfam" id="PF01352">
    <property type="entry name" value="KRAB"/>
    <property type="match status" value="1"/>
</dbReference>
<keyword evidence="5" id="KW-0862">Zinc</keyword>
<keyword evidence="2" id="KW-0479">Metal-binding</keyword>
<dbReference type="SUPFAM" id="SSF109640">
    <property type="entry name" value="KRAB domain (Kruppel-associated box)"/>
    <property type="match status" value="1"/>
</dbReference>
<dbReference type="FunFam" id="3.30.160.60:FF:000912">
    <property type="entry name" value="Zinc finger protein 660"/>
    <property type="match status" value="1"/>
</dbReference>
<evidence type="ECO:0000259" key="9">
    <source>
        <dbReference type="PROSITE" id="PS50805"/>
    </source>
</evidence>
<protein>
    <submittedName>
        <fullName evidence="11">Zinc finger protein 805-like</fullName>
    </submittedName>
</protein>
<evidence type="ECO:0000256" key="6">
    <source>
        <dbReference type="PROSITE-ProRule" id="PRU00042"/>
    </source>
</evidence>
<dbReference type="SMART" id="SM00355">
    <property type="entry name" value="ZnF_C2H2"/>
    <property type="match status" value="1"/>
</dbReference>
<dbReference type="Gene3D" id="3.30.160.60">
    <property type="entry name" value="Classic Zinc Finger"/>
    <property type="match status" value="2"/>
</dbReference>
<dbReference type="InterPro" id="IPR036051">
    <property type="entry name" value="KRAB_dom_sf"/>
</dbReference>
<dbReference type="KEGG" id="gsh:117354989"/>
<dbReference type="GeneID" id="117354989"/>
<dbReference type="OrthoDB" id="8922241at2759"/>